<keyword evidence="2" id="KW-1185">Reference proteome</keyword>
<protein>
    <submittedName>
        <fullName evidence="1">26613_t:CDS:1</fullName>
    </submittedName>
</protein>
<sequence length="72" mass="8661">LVLVAYSDIATSRLVKFKEKFKGPYYIYQKLENGAYKLQTKEYDRVLKLYINSQRLKLYYDQTLFEPTIIIN</sequence>
<dbReference type="Proteomes" id="UP000789920">
    <property type="component" value="Unassembled WGS sequence"/>
</dbReference>
<proteinExistence type="predicted"/>
<evidence type="ECO:0000313" key="2">
    <source>
        <dbReference type="Proteomes" id="UP000789920"/>
    </source>
</evidence>
<dbReference type="EMBL" id="CAJVQC010029417">
    <property type="protein sequence ID" value="CAG8742592.1"/>
    <property type="molecule type" value="Genomic_DNA"/>
</dbReference>
<evidence type="ECO:0000313" key="1">
    <source>
        <dbReference type="EMBL" id="CAG8742592.1"/>
    </source>
</evidence>
<gene>
    <name evidence="1" type="ORF">RPERSI_LOCUS13307</name>
</gene>
<organism evidence="1 2">
    <name type="scientific">Racocetra persica</name>
    <dbReference type="NCBI Taxonomy" id="160502"/>
    <lineage>
        <taxon>Eukaryota</taxon>
        <taxon>Fungi</taxon>
        <taxon>Fungi incertae sedis</taxon>
        <taxon>Mucoromycota</taxon>
        <taxon>Glomeromycotina</taxon>
        <taxon>Glomeromycetes</taxon>
        <taxon>Diversisporales</taxon>
        <taxon>Gigasporaceae</taxon>
        <taxon>Racocetra</taxon>
    </lineage>
</organism>
<comment type="caution">
    <text evidence="1">The sequence shown here is derived from an EMBL/GenBank/DDBJ whole genome shotgun (WGS) entry which is preliminary data.</text>
</comment>
<feature type="non-terminal residue" evidence="1">
    <location>
        <position position="1"/>
    </location>
</feature>
<accession>A0ACA9QCR1</accession>
<name>A0ACA9QCR1_9GLOM</name>
<reference evidence="1" key="1">
    <citation type="submission" date="2021-06" db="EMBL/GenBank/DDBJ databases">
        <authorList>
            <person name="Kallberg Y."/>
            <person name="Tangrot J."/>
            <person name="Rosling A."/>
        </authorList>
    </citation>
    <scope>NUCLEOTIDE SEQUENCE</scope>
    <source>
        <strain evidence="1">MA461A</strain>
    </source>
</reference>